<evidence type="ECO:0000313" key="3">
    <source>
        <dbReference type="EMBL" id="KAB2632778.1"/>
    </source>
</evidence>
<dbReference type="PANTHER" id="PTHR47926">
    <property type="entry name" value="PENTATRICOPEPTIDE REPEAT-CONTAINING PROTEIN"/>
    <property type="match status" value="1"/>
</dbReference>
<gene>
    <name evidence="3" type="ORF">D8674_029025</name>
</gene>
<dbReference type="PROSITE" id="PS51375">
    <property type="entry name" value="PPR"/>
    <property type="match status" value="2"/>
</dbReference>
<dbReference type="Pfam" id="PF01535">
    <property type="entry name" value="PPR"/>
    <property type="match status" value="2"/>
</dbReference>
<comment type="caution">
    <text evidence="3">The sequence shown here is derived from an EMBL/GenBank/DDBJ whole genome shotgun (WGS) entry which is preliminary data.</text>
</comment>
<dbReference type="InterPro" id="IPR046848">
    <property type="entry name" value="E_motif"/>
</dbReference>
<evidence type="ECO:0000256" key="2">
    <source>
        <dbReference type="PROSITE-ProRule" id="PRU00708"/>
    </source>
</evidence>
<dbReference type="GO" id="GO:0003723">
    <property type="term" value="F:RNA binding"/>
    <property type="evidence" value="ECO:0007669"/>
    <property type="project" value="InterPro"/>
</dbReference>
<dbReference type="AlphaFoldDB" id="A0A5N5HYV8"/>
<evidence type="ECO:0000313" key="4">
    <source>
        <dbReference type="Proteomes" id="UP000327157"/>
    </source>
</evidence>
<evidence type="ECO:0008006" key="5">
    <source>
        <dbReference type="Google" id="ProtNLM"/>
    </source>
</evidence>
<dbReference type="Proteomes" id="UP000327157">
    <property type="component" value="Chromosome 6"/>
</dbReference>
<keyword evidence="1" id="KW-0677">Repeat</keyword>
<dbReference type="InterPro" id="IPR002885">
    <property type="entry name" value="PPR_rpt"/>
</dbReference>
<feature type="repeat" description="PPR" evidence="2">
    <location>
        <begin position="182"/>
        <end position="216"/>
    </location>
</feature>
<reference evidence="3 4" key="3">
    <citation type="submission" date="2019-11" db="EMBL/GenBank/DDBJ databases">
        <title>A de novo genome assembly of a pear dwarfing rootstock.</title>
        <authorList>
            <person name="Wang F."/>
            <person name="Wang J."/>
            <person name="Li S."/>
            <person name="Zhang Y."/>
            <person name="Fang M."/>
            <person name="Ma L."/>
            <person name="Zhao Y."/>
            <person name="Jiang S."/>
        </authorList>
    </citation>
    <scope>NUCLEOTIDE SEQUENCE [LARGE SCALE GENOMIC DNA]</scope>
    <source>
        <strain evidence="3">S2</strain>
        <tissue evidence="3">Leaf</tissue>
    </source>
</reference>
<dbReference type="InterPro" id="IPR011990">
    <property type="entry name" value="TPR-like_helical_dom_sf"/>
</dbReference>
<reference evidence="4" key="2">
    <citation type="submission" date="2019-10" db="EMBL/GenBank/DDBJ databases">
        <title>A de novo genome assembly of a pear dwarfing rootstock.</title>
        <authorList>
            <person name="Wang F."/>
            <person name="Wang J."/>
            <person name="Li S."/>
            <person name="Zhang Y."/>
            <person name="Fang M."/>
            <person name="Ma L."/>
            <person name="Zhao Y."/>
            <person name="Jiang S."/>
        </authorList>
    </citation>
    <scope>NUCLEOTIDE SEQUENCE [LARGE SCALE GENOMIC DNA]</scope>
</reference>
<dbReference type="Pfam" id="PF20431">
    <property type="entry name" value="E_motif"/>
    <property type="match status" value="1"/>
</dbReference>
<dbReference type="InterPro" id="IPR046960">
    <property type="entry name" value="PPR_At4g14850-like_plant"/>
</dbReference>
<dbReference type="GO" id="GO:0009451">
    <property type="term" value="P:RNA modification"/>
    <property type="evidence" value="ECO:0007669"/>
    <property type="project" value="InterPro"/>
</dbReference>
<dbReference type="EMBL" id="SMOL01000120">
    <property type="protein sequence ID" value="KAB2632778.1"/>
    <property type="molecule type" value="Genomic_DNA"/>
</dbReference>
<proteinExistence type="predicted"/>
<feature type="repeat" description="PPR" evidence="2">
    <location>
        <begin position="83"/>
        <end position="117"/>
    </location>
</feature>
<organism evidence="3 4">
    <name type="scientific">Pyrus ussuriensis x Pyrus communis</name>
    <dbReference type="NCBI Taxonomy" id="2448454"/>
    <lineage>
        <taxon>Eukaryota</taxon>
        <taxon>Viridiplantae</taxon>
        <taxon>Streptophyta</taxon>
        <taxon>Embryophyta</taxon>
        <taxon>Tracheophyta</taxon>
        <taxon>Spermatophyta</taxon>
        <taxon>Magnoliopsida</taxon>
        <taxon>eudicotyledons</taxon>
        <taxon>Gunneridae</taxon>
        <taxon>Pentapetalae</taxon>
        <taxon>rosids</taxon>
        <taxon>fabids</taxon>
        <taxon>Rosales</taxon>
        <taxon>Rosaceae</taxon>
        <taxon>Amygdaloideae</taxon>
        <taxon>Maleae</taxon>
        <taxon>Pyrus</taxon>
    </lineage>
</organism>
<dbReference type="Pfam" id="PF13041">
    <property type="entry name" value="PPR_2"/>
    <property type="match status" value="1"/>
</dbReference>
<protein>
    <recommendedName>
        <fullName evidence="5">Pentatricopeptide repeat-containing protein</fullName>
    </recommendedName>
</protein>
<keyword evidence="4" id="KW-1185">Reference proteome</keyword>
<name>A0A5N5HYV8_9ROSA</name>
<evidence type="ECO:0000256" key="1">
    <source>
        <dbReference type="ARBA" id="ARBA00022737"/>
    </source>
</evidence>
<reference evidence="3 4" key="1">
    <citation type="submission" date="2019-09" db="EMBL/GenBank/DDBJ databases">
        <authorList>
            <person name="Ou C."/>
        </authorList>
    </citation>
    <scope>NUCLEOTIDE SEQUENCE [LARGE SCALE GENOMIC DNA]</scope>
    <source>
        <strain evidence="3">S2</strain>
        <tissue evidence="3">Leaf</tissue>
    </source>
</reference>
<dbReference type="OrthoDB" id="1177840at2759"/>
<dbReference type="GO" id="GO:0099402">
    <property type="term" value="P:plant organ development"/>
    <property type="evidence" value="ECO:0007669"/>
    <property type="project" value="UniProtKB-ARBA"/>
</dbReference>
<accession>A0A5N5HYV8</accession>
<dbReference type="Gene3D" id="1.25.40.10">
    <property type="entry name" value="Tetratricopeptide repeat domain"/>
    <property type="match status" value="3"/>
</dbReference>
<dbReference type="FunFam" id="1.25.40.10:FF:000158">
    <property type="entry name" value="pentatricopeptide repeat-containing protein At2g33680"/>
    <property type="match status" value="1"/>
</dbReference>
<sequence length="579" mass="63349">MNEEVSTTTYKSLSAYMSLPEALKASTSTSSLSPNLTDQTYALFLRSGHRLDPFLASVLISKISKSGYFSHALRFLNDAPEPDTVSYNALIAGLAQFGPPGPIFGLFDWLRHVGLRPDGFTVSALVKACDGLEESEVAHGVCLRLGFGYGGSVVSGLVENYMRNGDVGSAENCFGECLVADNVAWTAAMISGYVWSGELEKSKEVFGEMGRLGLELNEFSLTAVLGGLCDEKEGEQIHGVAVKMGFLCGFSVHLSNAIMNMYSRCGSTRSAVKVFDEITEPDVILFLGILCLLDILRTDLSHGLLRFFGACVMSHYHLMGILCLAFLKCNWIEEAKRAFSNTDKINSVLLNSMAASFVCAGCHADAINLFYTARGLKLEVDSSTFCTVLKACGAITELEQGLGVFFVESAIVDVYCKCGSIGDAEGLHELKPHIEHYACLVDLLGRLGLLEDDAHIWQILLSACNIHINIDMRKVAARKLLELEPENETAYILLSNLYTSAGTWSAVGKVRKEMKEKIVYKEPGSSWLQIGGSLHYFFADDKLYSGNTEIHTELIRLYLQMSVTTKLENDGPSLMIFDI</sequence>